<evidence type="ECO:0000313" key="4">
    <source>
        <dbReference type="Proteomes" id="UP001151018"/>
    </source>
</evidence>
<proteinExistence type="predicted"/>
<name>A0A9X3KKV9_9HYPH</name>
<dbReference type="AlphaFoldDB" id="A0A9X3KKV9"/>
<feature type="domain" description="Phage tail lysozyme" evidence="2">
    <location>
        <begin position="10"/>
        <end position="150"/>
    </location>
</feature>
<dbReference type="InterPro" id="IPR041219">
    <property type="entry name" value="Phage_lysozyme2"/>
</dbReference>
<sequence length="286" mass="30035">MAGPALNSSARYAFDYYRKKHGFSDDQAAGIVGNLMAESSFNTSARNKGDGQDGSDSIGIGQWNGSRAKGLHSFAANRGTDVSDLDTQLDYYVHELNGSEKRAGDMIRSATDVNAATTGAIAYERPAGFSWDSPTNGHNYGLRLSYANELLGNPDAAAGTTAPTQVAAANTDEVKYPGLKKTGEQIGEAMGGLGFSGTGKDGDPRKLWGMDLEGDDGLLADLGGFTKAFSAGDQSPQVVAAPRGNSNPIEVSFDITSNTKPSIVEEEEMKKRRGGLAGFGGFTRRA</sequence>
<accession>A0A9X3KKV9</accession>
<feature type="region of interest" description="Disordered" evidence="1">
    <location>
        <begin position="43"/>
        <end position="62"/>
    </location>
</feature>
<dbReference type="Proteomes" id="UP001151018">
    <property type="component" value="Unassembled WGS sequence"/>
</dbReference>
<dbReference type="Gene3D" id="1.10.530.10">
    <property type="match status" value="1"/>
</dbReference>
<evidence type="ECO:0000256" key="1">
    <source>
        <dbReference type="SAM" id="MobiDB-lite"/>
    </source>
</evidence>
<evidence type="ECO:0000259" key="2">
    <source>
        <dbReference type="Pfam" id="PF18013"/>
    </source>
</evidence>
<evidence type="ECO:0000313" key="3">
    <source>
        <dbReference type="EMBL" id="MCZ7936678.1"/>
    </source>
</evidence>
<dbReference type="Pfam" id="PF18013">
    <property type="entry name" value="Phage_lysozyme2"/>
    <property type="match status" value="1"/>
</dbReference>
<organism evidence="3 4">
    <name type="scientific">Agrobacterium salinitolerans</name>
    <dbReference type="NCBI Taxonomy" id="1183413"/>
    <lineage>
        <taxon>Bacteria</taxon>
        <taxon>Pseudomonadati</taxon>
        <taxon>Pseudomonadota</taxon>
        <taxon>Alphaproteobacteria</taxon>
        <taxon>Hyphomicrobiales</taxon>
        <taxon>Rhizobiaceae</taxon>
        <taxon>Rhizobium/Agrobacterium group</taxon>
        <taxon>Agrobacterium</taxon>
    </lineage>
</organism>
<reference evidence="3" key="1">
    <citation type="submission" date="2022-12" db="EMBL/GenBank/DDBJ databases">
        <title>Draft genome sequences of 22 rhizogenic Agrobacterium biovar 1 strains, the causative agent of hairy root disease.</title>
        <authorList>
            <person name="Kim N."/>
            <person name="Vargas P."/>
            <person name="Rediers H."/>
        </authorList>
    </citation>
    <scope>NUCLEOTIDE SEQUENCE</scope>
    <source>
        <strain evidence="3">ST15.13.006</strain>
    </source>
</reference>
<dbReference type="RefSeq" id="WP_269834640.1">
    <property type="nucleotide sequence ID" value="NZ_JAPZLR010000002.1"/>
</dbReference>
<dbReference type="EMBL" id="JAPZLR010000002">
    <property type="protein sequence ID" value="MCZ7936678.1"/>
    <property type="molecule type" value="Genomic_DNA"/>
</dbReference>
<comment type="caution">
    <text evidence="3">The sequence shown here is derived from an EMBL/GenBank/DDBJ whole genome shotgun (WGS) entry which is preliminary data.</text>
</comment>
<gene>
    <name evidence="3" type="ORF">O9X88_03905</name>
</gene>
<protein>
    <submittedName>
        <fullName evidence="3">Phage tail tip lysozyme</fullName>
    </submittedName>
</protein>